<dbReference type="AlphaFoldDB" id="A0A7Y6ETN7"/>
<dbReference type="Pfam" id="PF05709">
    <property type="entry name" value="Sipho_tail"/>
    <property type="match status" value="1"/>
</dbReference>
<dbReference type="EMBL" id="JABMCB010000096">
    <property type="protein sequence ID" value="NUU73854.1"/>
    <property type="molecule type" value="Genomic_DNA"/>
</dbReference>
<keyword evidence="3" id="KW-1185">Reference proteome</keyword>
<dbReference type="Gene3D" id="2.40.30.200">
    <property type="match status" value="1"/>
</dbReference>
<dbReference type="NCBIfam" id="TIGR01633">
    <property type="entry name" value="phi3626_gp14_N"/>
    <property type="match status" value="1"/>
</dbReference>
<dbReference type="InterPro" id="IPR006520">
    <property type="entry name" value="Dit_BPSPP_N"/>
</dbReference>
<reference evidence="2 3" key="1">
    <citation type="submission" date="2020-05" db="EMBL/GenBank/DDBJ databases">
        <title>Genome Sequencing of Type Strains.</title>
        <authorList>
            <person name="Lemaire J.F."/>
            <person name="Inderbitzin P."/>
            <person name="Gregorio O.A."/>
            <person name="Collins S.B."/>
            <person name="Wespe N."/>
            <person name="Knight-Connoni V."/>
        </authorList>
    </citation>
    <scope>NUCLEOTIDE SEQUENCE [LARGE SCALE GENOMIC DNA]</scope>
    <source>
        <strain evidence="2 3">LMG 21957</strain>
    </source>
</reference>
<feature type="domain" description="Siphovirus-type tail component RIFT-related" evidence="1">
    <location>
        <begin position="21"/>
        <end position="121"/>
    </location>
</feature>
<comment type="caution">
    <text evidence="2">The sequence shown here is derived from an EMBL/GenBank/DDBJ whole genome shotgun (WGS) entry which is preliminary data.</text>
</comment>
<accession>A0A7Y6ETN7</accession>
<organism evidence="2 3">
    <name type="scientific">Paenibacillus xylanilyticus</name>
    <dbReference type="NCBI Taxonomy" id="248903"/>
    <lineage>
        <taxon>Bacteria</taxon>
        <taxon>Bacillati</taxon>
        <taxon>Bacillota</taxon>
        <taxon>Bacilli</taxon>
        <taxon>Bacillales</taxon>
        <taxon>Paenibacillaceae</taxon>
        <taxon>Paenibacillus</taxon>
    </lineage>
</organism>
<dbReference type="InterPro" id="IPR008841">
    <property type="entry name" value="Siphovirus-type_tail_N"/>
</dbReference>
<evidence type="ECO:0000313" key="3">
    <source>
        <dbReference type="Proteomes" id="UP000526125"/>
    </source>
</evidence>
<gene>
    <name evidence="2" type="ORF">HP552_00900</name>
</gene>
<dbReference type="Proteomes" id="UP000526125">
    <property type="component" value="Unassembled WGS sequence"/>
</dbReference>
<proteinExistence type="predicted"/>
<evidence type="ECO:0000313" key="2">
    <source>
        <dbReference type="EMBL" id="NUU73854.1"/>
    </source>
</evidence>
<protein>
    <submittedName>
        <fullName evidence="2">Phage tail protein</fullName>
    </submittedName>
</protein>
<name>A0A7Y6ETN7_9BACL</name>
<evidence type="ECO:0000259" key="1">
    <source>
        <dbReference type="Pfam" id="PF05709"/>
    </source>
</evidence>
<dbReference type="RefSeq" id="WP_175393880.1">
    <property type="nucleotide sequence ID" value="NZ_JABMCB010000096.1"/>
</dbReference>
<sequence length="183" mass="20535">MEYDVKVNGLWVSTIGATLVGRTLPALPEAEENTVKLAGSDGEEDFGSTYATRPLELSFYVMGEASEYHQIINRLANIFHAKRGELELIFSDRLDRRYMAKYRGTTGYDPSSVNHQVDIPLKMYNPFPESSEEFVFEPIITKSPQIVTVKSGGDIPANPVIVLTNQGTNVIRNFRIANEYLIE</sequence>